<dbReference type="AlphaFoldDB" id="A0A3N4K859"/>
<dbReference type="EMBL" id="ML120353">
    <property type="protein sequence ID" value="RPB05539.1"/>
    <property type="molecule type" value="Genomic_DNA"/>
</dbReference>
<accession>A0A3N4K859</accession>
<keyword evidence="2" id="KW-1185">Reference proteome</keyword>
<reference evidence="1 2" key="1">
    <citation type="journal article" date="2018" name="Nat. Ecol. Evol.">
        <title>Pezizomycetes genomes reveal the molecular basis of ectomycorrhizal truffle lifestyle.</title>
        <authorList>
            <person name="Murat C."/>
            <person name="Payen T."/>
            <person name="Noel B."/>
            <person name="Kuo A."/>
            <person name="Morin E."/>
            <person name="Chen J."/>
            <person name="Kohler A."/>
            <person name="Krizsan K."/>
            <person name="Balestrini R."/>
            <person name="Da Silva C."/>
            <person name="Montanini B."/>
            <person name="Hainaut M."/>
            <person name="Levati E."/>
            <person name="Barry K.W."/>
            <person name="Belfiori B."/>
            <person name="Cichocki N."/>
            <person name="Clum A."/>
            <person name="Dockter R.B."/>
            <person name="Fauchery L."/>
            <person name="Guy J."/>
            <person name="Iotti M."/>
            <person name="Le Tacon F."/>
            <person name="Lindquist E.A."/>
            <person name="Lipzen A."/>
            <person name="Malagnac F."/>
            <person name="Mello A."/>
            <person name="Molinier V."/>
            <person name="Miyauchi S."/>
            <person name="Poulain J."/>
            <person name="Riccioni C."/>
            <person name="Rubini A."/>
            <person name="Sitrit Y."/>
            <person name="Splivallo R."/>
            <person name="Traeger S."/>
            <person name="Wang M."/>
            <person name="Zifcakova L."/>
            <person name="Wipf D."/>
            <person name="Zambonelli A."/>
            <person name="Paolocci F."/>
            <person name="Nowrousian M."/>
            <person name="Ottonello S."/>
            <person name="Baldrian P."/>
            <person name="Spatafora J.W."/>
            <person name="Henrissat B."/>
            <person name="Nagy L.G."/>
            <person name="Aury J.M."/>
            <person name="Wincker P."/>
            <person name="Grigoriev I.V."/>
            <person name="Bonfante P."/>
            <person name="Martin F.M."/>
        </authorList>
    </citation>
    <scope>NUCLEOTIDE SEQUENCE [LARGE SCALE GENOMIC DNA]</scope>
    <source>
        <strain evidence="1 2">120613-1</strain>
    </source>
</reference>
<sequence>MPSHSLMPVRYVPESPRFQLSNGASYNLLASVPAKLQATMIMTFTSKSLLILKTDISTPRCLLTPIRHVPEFPRCRPSNSTFYVLLASVSAELQAAIQLVFTGESLLTLKTDISTSRCLLTPIRHVPESPRCRLSNGTSYVLLTSVSTKLQSAMQLLFTGESLLTLMTDISTSRCSLAPVRHVPEFP</sequence>
<gene>
    <name evidence="1" type="ORF">L873DRAFT_1785709</name>
</gene>
<proteinExistence type="predicted"/>
<name>A0A3N4K859_9PEZI</name>
<protein>
    <submittedName>
        <fullName evidence="1">Uncharacterized protein</fullName>
    </submittedName>
</protein>
<evidence type="ECO:0000313" key="2">
    <source>
        <dbReference type="Proteomes" id="UP000276215"/>
    </source>
</evidence>
<evidence type="ECO:0000313" key="1">
    <source>
        <dbReference type="EMBL" id="RPB05539.1"/>
    </source>
</evidence>
<organism evidence="1 2">
    <name type="scientific">Choiromyces venosus 120613-1</name>
    <dbReference type="NCBI Taxonomy" id="1336337"/>
    <lineage>
        <taxon>Eukaryota</taxon>
        <taxon>Fungi</taxon>
        <taxon>Dikarya</taxon>
        <taxon>Ascomycota</taxon>
        <taxon>Pezizomycotina</taxon>
        <taxon>Pezizomycetes</taxon>
        <taxon>Pezizales</taxon>
        <taxon>Tuberaceae</taxon>
        <taxon>Choiromyces</taxon>
    </lineage>
</organism>
<dbReference type="Proteomes" id="UP000276215">
    <property type="component" value="Unassembled WGS sequence"/>
</dbReference>